<dbReference type="AlphaFoldDB" id="A0A6P8YG42"/>
<keyword evidence="2" id="KW-0719">Serine esterase</keyword>
<dbReference type="RefSeq" id="XP_034235875.1">
    <property type="nucleotide sequence ID" value="XM_034379984.1"/>
</dbReference>
<feature type="compositionally biased region" description="Basic and acidic residues" evidence="6">
    <location>
        <begin position="13"/>
        <end position="26"/>
    </location>
</feature>
<dbReference type="InterPro" id="IPR019826">
    <property type="entry name" value="Carboxylesterase_B_AS"/>
</dbReference>
<dbReference type="Gene3D" id="3.40.50.1820">
    <property type="entry name" value="alpha/beta hydrolase"/>
    <property type="match status" value="1"/>
</dbReference>
<feature type="compositionally biased region" description="Basic residues" evidence="6">
    <location>
        <begin position="1"/>
        <end position="12"/>
    </location>
</feature>
<dbReference type="PANTHER" id="PTHR43142">
    <property type="entry name" value="CARBOXYLIC ESTER HYDROLASE"/>
    <property type="match status" value="1"/>
</dbReference>
<dbReference type="KEGG" id="tpal:117642132"/>
<reference evidence="9 10" key="1">
    <citation type="journal article" date="2014" name="Science">
        <title>Phylogenomics resolves the timing and pattern of insect evolution.</title>
        <authorList>
            <person name="Misof B."/>
            <person name="Liu S."/>
            <person name="Meusemann K."/>
            <person name="Peters R.S."/>
            <person name="Donath A."/>
            <person name="Mayer C."/>
            <person name="Frandsen P.B."/>
            <person name="Ware J."/>
            <person name="Flouri T."/>
            <person name="Beutel R.G."/>
            <person name="Niehuis O."/>
            <person name="Petersen M."/>
            <person name="Izquierdo-Carrasco F."/>
            <person name="Wappler T."/>
            <person name="Rust J."/>
            <person name="Aberer A.J."/>
            <person name="Aspock U."/>
            <person name="Aspock H."/>
            <person name="Bartel D."/>
            <person name="Blanke A."/>
            <person name="Berger S."/>
            <person name="Bohm A."/>
            <person name="Buckley T.R."/>
            <person name="Calcott B."/>
            <person name="Chen J."/>
            <person name="Friedrich F."/>
            <person name="Fukui M."/>
            <person name="Fujita M."/>
            <person name="Greve C."/>
            <person name="Grobe P."/>
            <person name="Gu S."/>
            <person name="Huang Y."/>
            <person name="Jermiin L.S."/>
            <person name="Kawahara A.Y."/>
            <person name="Krogmann L."/>
            <person name="Kubiak M."/>
            <person name="Lanfear R."/>
            <person name="Letsch H."/>
            <person name="Li Y."/>
            <person name="Li Z."/>
            <person name="Li J."/>
            <person name="Lu H."/>
            <person name="Machida R."/>
            <person name="Mashimo Y."/>
            <person name="Kapli P."/>
            <person name="McKenna D.D."/>
            <person name="Meng G."/>
            <person name="Nakagaki Y."/>
            <person name="Navarrete-Heredia J.L."/>
            <person name="Ott M."/>
            <person name="Ou Y."/>
            <person name="Pass G."/>
            <person name="Podsiadlowski L."/>
            <person name="Pohl H."/>
            <person name="von Reumont B.M."/>
            <person name="Schutte K."/>
            <person name="Sekiya K."/>
            <person name="Shimizu S."/>
            <person name="Slipinski A."/>
            <person name="Stamatakis A."/>
            <person name="Song W."/>
            <person name="Su X."/>
            <person name="Szucsich N.U."/>
            <person name="Tan M."/>
            <person name="Tan X."/>
            <person name="Tang M."/>
            <person name="Tang J."/>
            <person name="Timelthaler G."/>
            <person name="Tomizuka S."/>
            <person name="Trautwein M."/>
            <person name="Tong X."/>
            <person name="Uchifune T."/>
            <person name="Walzl M.G."/>
            <person name="Wiegmann B.M."/>
            <person name="Wilbrandt J."/>
            <person name="Wipfler B."/>
            <person name="Wong T.K."/>
            <person name="Wu Q."/>
            <person name="Wu G."/>
            <person name="Xie Y."/>
            <person name="Yang S."/>
            <person name="Yang Q."/>
            <person name="Yeates D.K."/>
            <person name="Yoshizawa K."/>
            <person name="Zhang Q."/>
            <person name="Zhang R."/>
            <person name="Zhang W."/>
            <person name="Zhang Y."/>
            <person name="Zhao J."/>
            <person name="Zhou C."/>
            <person name="Zhou L."/>
            <person name="Ziesmann T."/>
            <person name="Zou S."/>
            <person name="Li Y."/>
            <person name="Xu X."/>
            <person name="Zhang Y."/>
            <person name="Yang H."/>
            <person name="Wang J."/>
            <person name="Wang J."/>
            <person name="Kjer K.M."/>
            <person name="Zhou X."/>
        </authorList>
    </citation>
    <scope>NUCLEOTIDE SEQUENCE</scope>
</reference>
<organism evidence="9">
    <name type="scientific">Thrips palmi</name>
    <name type="common">Melon thrips</name>
    <dbReference type="NCBI Taxonomy" id="161013"/>
    <lineage>
        <taxon>Eukaryota</taxon>
        <taxon>Metazoa</taxon>
        <taxon>Ecdysozoa</taxon>
        <taxon>Arthropoda</taxon>
        <taxon>Hexapoda</taxon>
        <taxon>Insecta</taxon>
        <taxon>Pterygota</taxon>
        <taxon>Neoptera</taxon>
        <taxon>Paraneoptera</taxon>
        <taxon>Thysanoptera</taxon>
        <taxon>Terebrantia</taxon>
        <taxon>Thripoidea</taxon>
        <taxon>Thripidae</taxon>
        <taxon>Thrips</taxon>
    </lineage>
</organism>
<dbReference type="EC" id="3.1.1.-" evidence="5"/>
<dbReference type="Proteomes" id="UP000515158">
    <property type="component" value="Unplaced"/>
</dbReference>
<dbReference type="InterPro" id="IPR029058">
    <property type="entry name" value="AB_hydrolase_fold"/>
</dbReference>
<evidence type="ECO:0000256" key="6">
    <source>
        <dbReference type="SAM" id="MobiDB-lite"/>
    </source>
</evidence>
<evidence type="ECO:0000313" key="8">
    <source>
        <dbReference type="Proteomes" id="UP000515158"/>
    </source>
</evidence>
<accession>A0A6P8YG42</accession>
<dbReference type="SUPFAM" id="SSF53474">
    <property type="entry name" value="alpha/beta-Hydrolases"/>
    <property type="match status" value="1"/>
</dbReference>
<dbReference type="GO" id="GO:0052689">
    <property type="term" value="F:carboxylic ester hydrolase activity"/>
    <property type="evidence" value="ECO:0007669"/>
    <property type="project" value="UniProtKB-KW"/>
</dbReference>
<evidence type="ECO:0000256" key="1">
    <source>
        <dbReference type="ARBA" id="ARBA00005964"/>
    </source>
</evidence>
<keyword evidence="8" id="KW-1185">Reference proteome</keyword>
<keyword evidence="4" id="KW-0325">Glycoprotein</keyword>
<comment type="similarity">
    <text evidence="1 5">Belongs to the type-B carboxylesterase/lipase family.</text>
</comment>
<sequence>MASKKGPKSSRQQRKDSKPDEAEAQKEGTVSWRLPSLADMLPSLMCWPTWPSVSAIAWTSDPTDSRPVIKVRDGFLRGKTHSTELGTTYSAFRGIPYAKPPVGKLRFKAPEPAQPWTGVRDASREGNICTQPFVNFKFQPASWALKDIKAFMATIPTLVRRVGKILRQSEDCLFLNVYTPALPHGEESESLLPVMFFIHGGACLVGDGDSDIFGPDYFLDKGIVVVTFNYRLGPFGFLGVGTEAAPGNAGLKDQVLALRWVRDNVAAFGGDPNRVTIFGESAGGVSVHLHTLSPQSRGLFHAAIASSGSALHGWAMQADPLAKARELGHHLGIEESDPDDLAAALSTISAGRLLKAIYKLKHPARFLCHELMILPVVEPPSPDAFLSEDPREILKRGDQASVPIMFSVNNREGLLWLVANPTAGRFAPETEREMALLERRRANLCFLPEALYDGLDPEQRVQCHDEIMQHYFDGKTLKLDMLPQFLNAFADVAFLNPLYEVTKLHAINEKAPVYVCHLNYDGGLHFFRRLLQHKHPGMGHGDELGYLFRIHLLPETTLSSADMLYRQRMLNLWVCFIKSTNHLPTEAALGFSWSRAWQNGRMDYLEVGDELSMRQEPPTSGLAFWDDLYRRYLGRPILP</sequence>
<evidence type="ECO:0000256" key="2">
    <source>
        <dbReference type="ARBA" id="ARBA00022487"/>
    </source>
</evidence>
<evidence type="ECO:0000256" key="4">
    <source>
        <dbReference type="ARBA" id="ARBA00023180"/>
    </source>
</evidence>
<dbReference type="PROSITE" id="PS00122">
    <property type="entry name" value="CARBOXYLESTERASE_B_1"/>
    <property type="match status" value="1"/>
</dbReference>
<reference evidence="9 10" key="3">
    <citation type="submission" date="2025-04" db="UniProtKB">
        <authorList>
            <consortium name="RefSeq"/>
        </authorList>
    </citation>
    <scope>IDENTIFICATION</scope>
</reference>
<evidence type="ECO:0000256" key="5">
    <source>
        <dbReference type="RuleBase" id="RU361235"/>
    </source>
</evidence>
<evidence type="ECO:0000313" key="10">
    <source>
        <dbReference type="RefSeq" id="XP_034235876.1"/>
    </source>
</evidence>
<feature type="region of interest" description="Disordered" evidence="6">
    <location>
        <begin position="1"/>
        <end position="29"/>
    </location>
</feature>
<keyword evidence="3 5" id="KW-0378">Hydrolase</keyword>
<dbReference type="OrthoDB" id="19653at2759"/>
<dbReference type="PANTHER" id="PTHR43142:SF1">
    <property type="entry name" value="CARBOXYLIC ESTER HYDROLASE"/>
    <property type="match status" value="1"/>
</dbReference>
<name>A0A6P8YG42_THRPL</name>
<dbReference type="InterPro" id="IPR002018">
    <property type="entry name" value="CarbesteraseB"/>
</dbReference>
<feature type="domain" description="Carboxylesterase type B" evidence="7">
    <location>
        <begin position="66"/>
        <end position="625"/>
    </location>
</feature>
<protein>
    <recommendedName>
        <fullName evidence="5">Carboxylic ester hydrolase</fullName>
        <ecNumber evidence="5">3.1.1.-</ecNumber>
    </recommendedName>
</protein>
<dbReference type="Pfam" id="PF00135">
    <property type="entry name" value="COesterase"/>
    <property type="match status" value="1"/>
</dbReference>
<evidence type="ECO:0000259" key="7">
    <source>
        <dbReference type="Pfam" id="PF00135"/>
    </source>
</evidence>
<dbReference type="GeneID" id="117642132"/>
<dbReference type="PROSITE" id="PS00941">
    <property type="entry name" value="CARBOXYLESTERASE_B_2"/>
    <property type="match status" value="1"/>
</dbReference>
<gene>
    <name evidence="9 10" type="primary">LOC117642132</name>
</gene>
<dbReference type="InterPro" id="IPR019819">
    <property type="entry name" value="Carboxylesterase_B_CS"/>
</dbReference>
<dbReference type="RefSeq" id="XP_034235876.1">
    <property type="nucleotide sequence ID" value="XM_034379985.1"/>
</dbReference>
<reference evidence="9 10" key="2">
    <citation type="journal article" date="2018" name="Proc. Natl. Acad. Sci. U.S.A.">
        <title>Phylogenomics and the evolution of hemipteroid insects.</title>
        <authorList>
            <person name="Johnson K.P."/>
            <person name="Dietrich C.H."/>
            <person name="Friedrich F."/>
            <person name="Beutel R.G."/>
            <person name="Wipfler B."/>
            <person name="Peters R.S."/>
            <person name="Allen J.M."/>
            <person name="Petersen M."/>
            <person name="Donath A."/>
            <person name="Walden K.K."/>
            <person name="Kozlov A.M."/>
            <person name="Podsiadlowski L."/>
            <person name="Mayer C."/>
            <person name="Meusemann K."/>
            <person name="Vasilikopoulos A."/>
            <person name="Waterhouse R.M."/>
            <person name="Cameron S.L."/>
            <person name="Weirauch C."/>
            <person name="Swanson D.R."/>
            <person name="Percy D.M."/>
            <person name="Hardy N.B."/>
            <person name="Terry I."/>
            <person name="Liu S."/>
            <person name="Zhou X."/>
            <person name="Misof B."/>
            <person name="Robertson H.M."/>
            <person name="Yoshizawa K."/>
        </authorList>
    </citation>
    <scope>NUCLEOTIDE SEQUENCE</scope>
</reference>
<evidence type="ECO:0000256" key="3">
    <source>
        <dbReference type="ARBA" id="ARBA00022801"/>
    </source>
</evidence>
<proteinExistence type="inferred from homology"/>
<evidence type="ECO:0000313" key="9">
    <source>
        <dbReference type="RefSeq" id="XP_034235875.1"/>
    </source>
</evidence>